<dbReference type="Proteomes" id="UP000184301">
    <property type="component" value="Unassembled WGS sequence"/>
</dbReference>
<evidence type="ECO:0000256" key="8">
    <source>
        <dbReference type="ARBA" id="ARBA00023136"/>
    </source>
</evidence>
<evidence type="ECO:0000256" key="1">
    <source>
        <dbReference type="ARBA" id="ARBA00006139"/>
    </source>
</evidence>
<dbReference type="RefSeq" id="WP_084534019.1">
    <property type="nucleotide sequence ID" value="NZ_FQZY01000033.1"/>
</dbReference>
<evidence type="ECO:0000256" key="3">
    <source>
        <dbReference type="ARBA" id="ARBA00022670"/>
    </source>
</evidence>
<dbReference type="InterPro" id="IPR001872">
    <property type="entry name" value="Peptidase_A8"/>
</dbReference>
<keyword evidence="7 9" id="KW-1133">Transmembrane helix</keyword>
<dbReference type="UniPathway" id="UPA00665"/>
<keyword evidence="2 9" id="KW-1003">Cell membrane</keyword>
<evidence type="ECO:0000313" key="12">
    <source>
        <dbReference type="Proteomes" id="UP000184301"/>
    </source>
</evidence>
<feature type="active site" evidence="9">
    <location>
        <position position="116"/>
    </location>
</feature>
<sequence>MMIIVLMGITFFLTIADIAVKFYIESNVARGEEHSMLDGRVIIRKVYNKGMALNKFDDHAEEVKIVSVFATVILTIYQMFWLMHKKHFFRKAGLSLMAAGAWSNTFDRWVRGYVVDYVGFRTKWKKFTDITFNIGDFCIIGGCVLYMLTKIFQRKRK</sequence>
<proteinExistence type="inferred from homology"/>
<protein>
    <recommendedName>
        <fullName evidence="9">Lipoprotein signal peptidase</fullName>
        <ecNumber evidence="9">3.4.23.36</ecNumber>
    </recommendedName>
    <alternativeName>
        <fullName evidence="9">Prolipoprotein signal peptidase</fullName>
    </alternativeName>
    <alternativeName>
        <fullName evidence="9">Signal peptidase II</fullName>
        <shortName evidence="9">SPase II</shortName>
    </alternativeName>
</protein>
<dbReference type="STRING" id="1121950.SAMN02745243_02393"/>
<feature type="active site" evidence="9">
    <location>
        <position position="136"/>
    </location>
</feature>
<evidence type="ECO:0000256" key="4">
    <source>
        <dbReference type="ARBA" id="ARBA00022692"/>
    </source>
</evidence>
<comment type="similarity">
    <text evidence="1 9 10">Belongs to the peptidase A8 family.</text>
</comment>
<dbReference type="PRINTS" id="PR00781">
    <property type="entry name" value="LIPOSIGPTASE"/>
</dbReference>
<keyword evidence="5 9" id="KW-0064">Aspartyl protease</keyword>
<reference evidence="11 12" key="1">
    <citation type="submission" date="2016-11" db="EMBL/GenBank/DDBJ databases">
        <authorList>
            <person name="Jaros S."/>
            <person name="Januszkiewicz K."/>
            <person name="Wedrychowicz H."/>
        </authorList>
    </citation>
    <scope>NUCLEOTIDE SEQUENCE [LARGE SCALE GENOMIC DNA]</scope>
    <source>
        <strain evidence="11 12">DSM 15480</strain>
    </source>
</reference>
<comment type="subcellular location">
    <subcellularLocation>
        <location evidence="9">Cell membrane</location>
        <topology evidence="9">Multi-pass membrane protein</topology>
    </subcellularLocation>
</comment>
<comment type="pathway">
    <text evidence="9">Protein modification; lipoprotein biosynthesis (signal peptide cleavage).</text>
</comment>
<keyword evidence="3 9" id="KW-0645">Protease</keyword>
<dbReference type="GO" id="GO:0004190">
    <property type="term" value="F:aspartic-type endopeptidase activity"/>
    <property type="evidence" value="ECO:0007669"/>
    <property type="project" value="UniProtKB-UniRule"/>
</dbReference>
<dbReference type="PANTHER" id="PTHR33695">
    <property type="entry name" value="LIPOPROTEIN SIGNAL PEPTIDASE"/>
    <property type="match status" value="1"/>
</dbReference>
<keyword evidence="8 9" id="KW-0472">Membrane</keyword>
<dbReference type="GO" id="GO:0006508">
    <property type="term" value="P:proteolysis"/>
    <property type="evidence" value="ECO:0007669"/>
    <property type="project" value="UniProtKB-KW"/>
</dbReference>
<dbReference type="EMBL" id="FQZY01000033">
    <property type="protein sequence ID" value="SHK18040.1"/>
    <property type="molecule type" value="Genomic_DNA"/>
</dbReference>
<accession>A0A1M6QD44</accession>
<feature type="transmembrane region" description="Helical" evidence="9">
    <location>
        <begin position="63"/>
        <end position="80"/>
    </location>
</feature>
<evidence type="ECO:0000313" key="11">
    <source>
        <dbReference type="EMBL" id="SHK18040.1"/>
    </source>
</evidence>
<name>A0A1M6QD44_9FIRM</name>
<evidence type="ECO:0000256" key="6">
    <source>
        <dbReference type="ARBA" id="ARBA00022801"/>
    </source>
</evidence>
<evidence type="ECO:0000256" key="10">
    <source>
        <dbReference type="RuleBase" id="RU004181"/>
    </source>
</evidence>
<dbReference type="EC" id="3.4.23.36" evidence="9"/>
<comment type="catalytic activity">
    <reaction evidence="9">
        <text>Release of signal peptides from bacterial membrane prolipoproteins. Hydrolyzes -Xaa-Yaa-Zaa-|-(S,diacylglyceryl)Cys-, in which Xaa is hydrophobic (preferably Leu), and Yaa (Ala or Ser) and Zaa (Gly or Ala) have small, neutral side chains.</text>
        <dbReference type="EC" id="3.4.23.36"/>
    </reaction>
</comment>
<dbReference type="GO" id="GO:0005886">
    <property type="term" value="C:plasma membrane"/>
    <property type="evidence" value="ECO:0007669"/>
    <property type="project" value="UniProtKB-SubCell"/>
</dbReference>
<evidence type="ECO:0000256" key="2">
    <source>
        <dbReference type="ARBA" id="ARBA00022475"/>
    </source>
</evidence>
<dbReference type="Pfam" id="PF01252">
    <property type="entry name" value="Peptidase_A8"/>
    <property type="match status" value="1"/>
</dbReference>
<dbReference type="OrthoDB" id="1770665at2"/>
<keyword evidence="12" id="KW-1185">Reference proteome</keyword>
<dbReference type="HAMAP" id="MF_00161">
    <property type="entry name" value="LspA"/>
    <property type="match status" value="1"/>
</dbReference>
<comment type="caution">
    <text evidence="9">Lacks conserved residue(s) required for the propagation of feature annotation.</text>
</comment>
<keyword evidence="6 9" id="KW-0378">Hydrolase</keyword>
<gene>
    <name evidence="9" type="primary">lspA</name>
    <name evidence="11" type="ORF">SAMN02745243_02393</name>
</gene>
<comment type="function">
    <text evidence="9">This protein specifically catalyzes the removal of signal peptides from prolipoproteins.</text>
</comment>
<evidence type="ECO:0000256" key="5">
    <source>
        <dbReference type="ARBA" id="ARBA00022750"/>
    </source>
</evidence>
<feature type="transmembrane region" description="Helical" evidence="9">
    <location>
        <begin position="130"/>
        <end position="148"/>
    </location>
</feature>
<keyword evidence="4 9" id="KW-0812">Transmembrane</keyword>
<evidence type="ECO:0000256" key="7">
    <source>
        <dbReference type="ARBA" id="ARBA00022989"/>
    </source>
</evidence>
<dbReference type="PANTHER" id="PTHR33695:SF1">
    <property type="entry name" value="LIPOPROTEIN SIGNAL PEPTIDASE"/>
    <property type="match status" value="1"/>
</dbReference>
<dbReference type="AlphaFoldDB" id="A0A1M6QD44"/>
<evidence type="ECO:0000256" key="9">
    <source>
        <dbReference type="HAMAP-Rule" id="MF_00161"/>
    </source>
</evidence>
<organism evidence="11 12">
    <name type="scientific">Hespellia stercorisuis DSM 15480</name>
    <dbReference type="NCBI Taxonomy" id="1121950"/>
    <lineage>
        <taxon>Bacteria</taxon>
        <taxon>Bacillati</taxon>
        <taxon>Bacillota</taxon>
        <taxon>Clostridia</taxon>
        <taxon>Lachnospirales</taxon>
        <taxon>Lachnospiraceae</taxon>
        <taxon>Hespellia</taxon>
    </lineage>
</organism>